<dbReference type="SUPFAM" id="SSF52047">
    <property type="entry name" value="RNI-like"/>
    <property type="match status" value="1"/>
</dbReference>
<keyword evidence="2" id="KW-1185">Reference proteome</keyword>
<name>A0AAU9FHM7_DROMD</name>
<dbReference type="EMBL" id="AP029264">
    <property type="protein sequence ID" value="BFF95152.1"/>
    <property type="molecule type" value="Genomic_DNA"/>
</dbReference>
<protein>
    <recommendedName>
        <fullName evidence="3">F-box domain-containing protein</fullName>
    </recommendedName>
</protein>
<dbReference type="Gene3D" id="3.80.10.10">
    <property type="entry name" value="Ribonuclease Inhibitor"/>
    <property type="match status" value="1"/>
</dbReference>
<reference evidence="1 2" key="1">
    <citation type="submission" date="2024-02" db="EMBL/GenBank/DDBJ databases">
        <title>A chromosome-level genome assembly of Drosophila madeirensis, a fruit fly species endemic to Madeira island.</title>
        <authorList>
            <person name="Tomihara K."/>
            <person name="Llopart A."/>
            <person name="Yamamoto D."/>
        </authorList>
    </citation>
    <scope>NUCLEOTIDE SEQUENCE [LARGE SCALE GENOMIC DNA]</scope>
    <source>
        <strain evidence="1 2">RF1</strain>
    </source>
</reference>
<sequence length="402" mass="46961">MNFCNLNHDVLLLIVEYLSLDDQISLWQASEPTSQLNLVLCHAWQRSKRQDLCGNCFEGQPKAVLEAFLAAVSGTLEQLTLSEVPMDQLDVWHKYSFPKMQALLYKENEDGRIDETEIQILTECFPLLNTVKLKCRRMSPHLSSWKNLNHLDLRECWNVTAECMEHVFGNLRLRVLKIGQYQEPFPSMEKSMQELEELELGILKKKIRGLSTLPKLKKLSYNAFLSDHWLSVANIGRRRILAETTNVMTFYALSLCARWISFHQAIKLTLVGAALELHTPSHTYKHFKPFCHLRQLHVHNVDLWANADQLWETVADCPKLKTLIITKQMLSSFFFHFNLDTMHQVLRVRSEPLHLVFHQVNCTNLIMKYFRHPQLKVSFQAVDCTHFRQQMLELELLPLQHD</sequence>
<evidence type="ECO:0000313" key="1">
    <source>
        <dbReference type="EMBL" id="BFF95152.1"/>
    </source>
</evidence>
<organism evidence="1 2">
    <name type="scientific">Drosophila madeirensis</name>
    <name type="common">Fruit fly</name>
    <dbReference type="NCBI Taxonomy" id="30013"/>
    <lineage>
        <taxon>Eukaryota</taxon>
        <taxon>Metazoa</taxon>
        <taxon>Ecdysozoa</taxon>
        <taxon>Arthropoda</taxon>
        <taxon>Hexapoda</taxon>
        <taxon>Insecta</taxon>
        <taxon>Pterygota</taxon>
        <taxon>Neoptera</taxon>
        <taxon>Endopterygota</taxon>
        <taxon>Diptera</taxon>
        <taxon>Brachycera</taxon>
        <taxon>Muscomorpha</taxon>
        <taxon>Ephydroidea</taxon>
        <taxon>Drosophilidae</taxon>
        <taxon>Drosophila</taxon>
        <taxon>Sophophora</taxon>
    </lineage>
</organism>
<dbReference type="Proteomes" id="UP001500889">
    <property type="component" value="Chromosome U"/>
</dbReference>
<gene>
    <name evidence="1" type="ORF">DMAD_12616</name>
</gene>
<dbReference type="InterPro" id="IPR032675">
    <property type="entry name" value="LRR_dom_sf"/>
</dbReference>
<evidence type="ECO:0000313" key="2">
    <source>
        <dbReference type="Proteomes" id="UP001500889"/>
    </source>
</evidence>
<evidence type="ECO:0008006" key="3">
    <source>
        <dbReference type="Google" id="ProtNLM"/>
    </source>
</evidence>
<dbReference type="AlphaFoldDB" id="A0AAU9FHM7"/>
<accession>A0AAU9FHM7</accession>
<proteinExistence type="predicted"/>